<sequence length="40" mass="4673">MSDLFLEDVPDEYLFEVVRVMANAHWHTFQVLTKRASSSC</sequence>
<name>A0ABT5DGU8_9BACT</name>
<dbReference type="Proteomes" id="UP001221838">
    <property type="component" value="Unassembled WGS sequence"/>
</dbReference>
<accession>A0ABT5DGU8</accession>
<organism evidence="1 2">
    <name type="scientific">Stigmatella ashevillensis</name>
    <dbReference type="NCBI Taxonomy" id="2995309"/>
    <lineage>
        <taxon>Bacteria</taxon>
        <taxon>Pseudomonadati</taxon>
        <taxon>Myxococcota</taxon>
        <taxon>Myxococcia</taxon>
        <taxon>Myxococcales</taxon>
        <taxon>Cystobacterineae</taxon>
        <taxon>Archangiaceae</taxon>
        <taxon>Stigmatella</taxon>
    </lineage>
</organism>
<evidence type="ECO:0000313" key="2">
    <source>
        <dbReference type="Proteomes" id="UP001221838"/>
    </source>
</evidence>
<evidence type="ECO:0000313" key="1">
    <source>
        <dbReference type="EMBL" id="MDC0712333.1"/>
    </source>
</evidence>
<protein>
    <submittedName>
        <fullName evidence="1">DUF5131 family protein</fullName>
    </submittedName>
</protein>
<keyword evidence="2" id="KW-1185">Reference proteome</keyword>
<reference evidence="1 2" key="1">
    <citation type="submission" date="2022-11" db="EMBL/GenBank/DDBJ databases">
        <title>Minimal conservation of predation-associated metabolite biosynthetic gene clusters underscores biosynthetic potential of Myxococcota including descriptions for ten novel species: Archangium lansinium sp. nov., Myxococcus landrumus sp. nov., Nannocystis bai.</title>
        <authorList>
            <person name="Ahearne A."/>
            <person name="Stevens C."/>
            <person name="Dowd S."/>
        </authorList>
    </citation>
    <scope>NUCLEOTIDE SEQUENCE [LARGE SCALE GENOMIC DNA]</scope>
    <source>
        <strain evidence="1 2">NCWAL01</strain>
    </source>
</reference>
<dbReference type="InterPro" id="IPR011101">
    <property type="entry name" value="DUF5131"/>
</dbReference>
<dbReference type="EMBL" id="JAQNDM010000002">
    <property type="protein sequence ID" value="MDC0712333.1"/>
    <property type="molecule type" value="Genomic_DNA"/>
</dbReference>
<gene>
    <name evidence="1" type="ORF">POL68_27975</name>
</gene>
<dbReference type="Pfam" id="PF07505">
    <property type="entry name" value="DUF5131"/>
    <property type="match status" value="1"/>
</dbReference>
<proteinExistence type="predicted"/>
<comment type="caution">
    <text evidence="1">The sequence shown here is derived from an EMBL/GenBank/DDBJ whole genome shotgun (WGS) entry which is preliminary data.</text>
</comment>